<dbReference type="AlphaFoldDB" id="A0AAU9DKZ5"/>
<evidence type="ECO:0000256" key="2">
    <source>
        <dbReference type="ARBA" id="ARBA00022723"/>
    </source>
</evidence>
<keyword evidence="3" id="KW-0378">Hydrolase</keyword>
<evidence type="ECO:0000256" key="4">
    <source>
        <dbReference type="ARBA" id="ARBA00022842"/>
    </source>
</evidence>
<dbReference type="RefSeq" id="WP_307905662.1">
    <property type="nucleotide sequence ID" value="NZ_AP027060.1"/>
</dbReference>
<dbReference type="GO" id="GO:0019213">
    <property type="term" value="F:deacetylase activity"/>
    <property type="evidence" value="ECO:0007669"/>
    <property type="project" value="TreeGrafter"/>
</dbReference>
<dbReference type="SUPFAM" id="SSF88713">
    <property type="entry name" value="Glycoside hydrolase/deacetylase"/>
    <property type="match status" value="1"/>
</dbReference>
<reference evidence="6 7" key="1">
    <citation type="submission" date="2022-11" db="EMBL/GenBank/DDBJ databases">
        <title>Haliovirga abyssi gen. nov., sp. nov., a mesophilic fermentative bacterium isolated from the Iheya North hydrothermal field and the proposal of Haliovirgaceae fam. nov.</title>
        <authorList>
            <person name="Miyazaki U."/>
            <person name="Tame A."/>
            <person name="Miyazaki J."/>
            <person name="Takai K."/>
            <person name="Sawayama S."/>
            <person name="Kitajima M."/>
            <person name="Okamoto A."/>
            <person name="Nakagawa S."/>
        </authorList>
    </citation>
    <scope>NUCLEOTIDE SEQUENCE [LARGE SCALE GENOMIC DNA]</scope>
    <source>
        <strain evidence="6 7">IC12</strain>
        <plasmid evidence="6 7">pHIC</plasmid>
    </source>
</reference>
<geneLocation type="plasmid" evidence="6 7">
    <name>pHIC</name>
</geneLocation>
<evidence type="ECO:0000313" key="7">
    <source>
        <dbReference type="Proteomes" id="UP001321582"/>
    </source>
</evidence>
<evidence type="ECO:0000256" key="5">
    <source>
        <dbReference type="ARBA" id="ARBA00023277"/>
    </source>
</evidence>
<keyword evidence="5" id="KW-0119">Carbohydrate metabolism</keyword>
<proteinExistence type="predicted"/>
<keyword evidence="2" id="KW-0479">Metal-binding</keyword>
<organism evidence="6 7">
    <name type="scientific">Haliovirga abyssi</name>
    <dbReference type="NCBI Taxonomy" id="2996794"/>
    <lineage>
        <taxon>Bacteria</taxon>
        <taxon>Fusobacteriati</taxon>
        <taxon>Fusobacteriota</taxon>
        <taxon>Fusobacteriia</taxon>
        <taxon>Fusobacteriales</taxon>
        <taxon>Haliovirgaceae</taxon>
        <taxon>Haliovirga</taxon>
    </lineage>
</organism>
<dbReference type="GO" id="GO:0016787">
    <property type="term" value="F:hydrolase activity"/>
    <property type="evidence" value="ECO:0007669"/>
    <property type="project" value="UniProtKB-KW"/>
</dbReference>
<keyword evidence="6" id="KW-0614">Plasmid</keyword>
<dbReference type="GO" id="GO:0005975">
    <property type="term" value="P:carbohydrate metabolic process"/>
    <property type="evidence" value="ECO:0007669"/>
    <property type="project" value="InterPro"/>
</dbReference>
<name>A0AAU9DKZ5_9FUSO</name>
<dbReference type="PANTHER" id="PTHR31609">
    <property type="entry name" value="YDJC DEACETYLASE FAMILY MEMBER"/>
    <property type="match status" value="1"/>
</dbReference>
<keyword evidence="7" id="KW-1185">Reference proteome</keyword>
<dbReference type="EMBL" id="AP027060">
    <property type="protein sequence ID" value="BDU51584.1"/>
    <property type="molecule type" value="Genomic_DNA"/>
</dbReference>
<evidence type="ECO:0000256" key="3">
    <source>
        <dbReference type="ARBA" id="ARBA00022801"/>
    </source>
</evidence>
<dbReference type="Gene3D" id="3.20.20.370">
    <property type="entry name" value="Glycoside hydrolase/deacetylase"/>
    <property type="match status" value="1"/>
</dbReference>
<dbReference type="Pfam" id="PF04794">
    <property type="entry name" value="YdjC"/>
    <property type="match status" value="1"/>
</dbReference>
<dbReference type="PANTHER" id="PTHR31609:SF1">
    <property type="entry name" value="CARBOHYDRATE DEACETYLASE"/>
    <property type="match status" value="1"/>
</dbReference>
<accession>A0AAU9DKZ5</accession>
<evidence type="ECO:0000313" key="6">
    <source>
        <dbReference type="EMBL" id="BDU51584.1"/>
    </source>
</evidence>
<gene>
    <name evidence="6" type="ORF">HLVA_21530</name>
</gene>
<dbReference type="GO" id="GO:0046872">
    <property type="term" value="F:metal ion binding"/>
    <property type="evidence" value="ECO:0007669"/>
    <property type="project" value="UniProtKB-KW"/>
</dbReference>
<evidence type="ECO:0000256" key="1">
    <source>
        <dbReference type="ARBA" id="ARBA00001946"/>
    </source>
</evidence>
<dbReference type="InterPro" id="IPR006879">
    <property type="entry name" value="YdjC-like"/>
</dbReference>
<dbReference type="CDD" id="cd10802">
    <property type="entry name" value="YdjC_TTHB029_like"/>
    <property type="match status" value="1"/>
</dbReference>
<dbReference type="InterPro" id="IPR011330">
    <property type="entry name" value="Glyco_hydro/deAcase_b/a-brl"/>
</dbReference>
<comment type="cofactor">
    <cofactor evidence="1">
        <name>Mg(2+)</name>
        <dbReference type="ChEBI" id="CHEBI:18420"/>
    </cofactor>
</comment>
<sequence>MSKRYLIINNDDFGMFHAVNRTTKELLVNKLISSATVMMPCPWVMEVVHFLKENKNIDVGVHLTLTSEWEDYRWGPTLPKDKVPSLVDEEGYFYKTVEEVVEYADYDEIKMELNNQILLAMKNGINFTHIDNHMFTLFGKNFHKIAFELSQKYKVPFRFAKVIDENLCGEFSEDELNLYYYYANLSEENGIKVPDRLATSGYFMEEGETYEMFKQEFIDFLKSVDYGVTEYFFHPIKDDEEAKAANPYWEKRYWEYQIIKEDEVWEVIKEREIELISWRPLKEKLI</sequence>
<dbReference type="Proteomes" id="UP001321582">
    <property type="component" value="Plasmid pHIC"/>
</dbReference>
<protein>
    <submittedName>
        <fullName evidence="6">Carbohydrate deacetylase</fullName>
    </submittedName>
</protein>
<dbReference type="KEGG" id="haby:HLVA_21530"/>
<keyword evidence="4" id="KW-0460">Magnesium</keyword>